<feature type="compositionally biased region" description="Low complexity" evidence="6">
    <location>
        <begin position="688"/>
        <end position="702"/>
    </location>
</feature>
<feature type="zinc finger region" description="TRAF-type" evidence="4">
    <location>
        <begin position="173"/>
        <end position="220"/>
    </location>
</feature>
<keyword evidence="3 4" id="KW-0862">Zinc</keyword>
<dbReference type="Proteomes" id="UP000006906">
    <property type="component" value="Chromosome 3"/>
</dbReference>
<dbReference type="STRING" id="3055.A0A2K3DZC8"/>
<feature type="coiled-coil region" evidence="5">
    <location>
        <begin position="999"/>
        <end position="1026"/>
    </location>
</feature>
<feature type="region of interest" description="Disordered" evidence="6">
    <location>
        <begin position="462"/>
        <end position="511"/>
    </location>
</feature>
<dbReference type="PaxDb" id="3055-EDP03389"/>
<feature type="region of interest" description="Disordered" evidence="6">
    <location>
        <begin position="331"/>
        <end position="442"/>
    </location>
</feature>
<dbReference type="Gramene" id="PNW85890">
    <property type="protein sequence ID" value="PNW85890"/>
    <property type="gene ID" value="CHLRE_03g201150v5"/>
</dbReference>
<proteinExistence type="predicted"/>
<feature type="region of interest" description="Disordered" evidence="6">
    <location>
        <begin position="664"/>
        <end position="717"/>
    </location>
</feature>
<feature type="compositionally biased region" description="Low complexity" evidence="6">
    <location>
        <begin position="403"/>
        <end position="419"/>
    </location>
</feature>
<evidence type="ECO:0000313" key="8">
    <source>
        <dbReference type="EMBL" id="PNW85890.1"/>
    </source>
</evidence>
<feature type="compositionally biased region" description="Low complexity" evidence="6">
    <location>
        <begin position="358"/>
        <end position="395"/>
    </location>
</feature>
<evidence type="ECO:0000313" key="9">
    <source>
        <dbReference type="Proteomes" id="UP000006906"/>
    </source>
</evidence>
<dbReference type="ExpressionAtlas" id="A0A2K3DZC8">
    <property type="expression patterns" value="baseline"/>
</dbReference>
<feature type="compositionally biased region" description="Low complexity" evidence="6">
    <location>
        <begin position="945"/>
        <end position="959"/>
    </location>
</feature>
<dbReference type="InterPro" id="IPR001293">
    <property type="entry name" value="Znf_TRAF"/>
</dbReference>
<dbReference type="SUPFAM" id="SSF49599">
    <property type="entry name" value="TRAF domain-like"/>
    <property type="match status" value="1"/>
</dbReference>
<keyword evidence="5" id="KW-0175">Coiled coil</keyword>
<dbReference type="OrthoDB" id="1737200at2759"/>
<evidence type="ECO:0000256" key="4">
    <source>
        <dbReference type="PROSITE-ProRule" id="PRU00207"/>
    </source>
</evidence>
<dbReference type="Gene3D" id="3.30.40.10">
    <property type="entry name" value="Zinc/RING finger domain, C3HC4 (zinc finger)"/>
    <property type="match status" value="1"/>
</dbReference>
<evidence type="ECO:0000256" key="1">
    <source>
        <dbReference type="ARBA" id="ARBA00022723"/>
    </source>
</evidence>
<evidence type="ECO:0000256" key="2">
    <source>
        <dbReference type="ARBA" id="ARBA00022771"/>
    </source>
</evidence>
<evidence type="ECO:0000256" key="5">
    <source>
        <dbReference type="SAM" id="Coils"/>
    </source>
</evidence>
<dbReference type="InParanoid" id="A0A2K3DZC8"/>
<dbReference type="RefSeq" id="XP_042926566.1">
    <property type="nucleotide sequence ID" value="XM_043061357.1"/>
</dbReference>
<dbReference type="GeneID" id="5718922"/>
<feature type="compositionally biased region" description="Polar residues" evidence="6">
    <location>
        <begin position="424"/>
        <end position="434"/>
    </location>
</feature>
<dbReference type="PANTHER" id="PTHR10131:SF94">
    <property type="entry name" value="TNF RECEPTOR-ASSOCIATED FACTOR 4"/>
    <property type="match status" value="1"/>
</dbReference>
<keyword evidence="2 4" id="KW-0863">Zinc-finger</keyword>
<keyword evidence="9" id="KW-1185">Reference proteome</keyword>
<feature type="compositionally biased region" description="Polar residues" evidence="6">
    <location>
        <begin position="664"/>
        <end position="675"/>
    </location>
</feature>
<dbReference type="GO" id="GO:0008270">
    <property type="term" value="F:zinc ion binding"/>
    <property type="evidence" value="ECO:0007669"/>
    <property type="project" value="UniProtKB-KW"/>
</dbReference>
<evidence type="ECO:0000256" key="3">
    <source>
        <dbReference type="ARBA" id="ARBA00022833"/>
    </source>
</evidence>
<feature type="compositionally biased region" description="Basic and acidic residues" evidence="6">
    <location>
        <begin position="462"/>
        <end position="472"/>
    </location>
</feature>
<dbReference type="EMBL" id="CM008964">
    <property type="protein sequence ID" value="PNW85890.1"/>
    <property type="molecule type" value="Genomic_DNA"/>
</dbReference>
<feature type="domain" description="TRAF-type" evidence="7">
    <location>
        <begin position="173"/>
        <end position="220"/>
    </location>
</feature>
<dbReference type="InterPro" id="IPR013083">
    <property type="entry name" value="Znf_RING/FYVE/PHD"/>
</dbReference>
<dbReference type="GO" id="GO:0005737">
    <property type="term" value="C:cytoplasm"/>
    <property type="evidence" value="ECO:0000318"/>
    <property type="project" value="GO_Central"/>
</dbReference>
<evidence type="ECO:0000256" key="6">
    <source>
        <dbReference type="SAM" id="MobiDB-lite"/>
    </source>
</evidence>
<gene>
    <name evidence="8" type="ORF">CHLRE_03g201150v5</name>
</gene>
<sequence>MSDHGGATSGQPSVDKLARISEELGCPICLEPAQLPVNFLCFKGCGGRFSAGSTCLRSVLCMHCANDALQLGRQPHERFRDAVPTPGAVHCLICRETRVDCRLQTPESAYLINHALMAVMDVLGMGGHCRACDEECGSQAALLQHYLKRCPHAVVRCRFRGCSGWHRRSEAQAHEDTCPIGRAACSQCGTWVDRQDVLRHMVTTCRMRVVNCVLCKHSCRLPDMLRHLREHQHQLAATSHSATVGATGAAAAGAAWQRLQKPGDPGPSANGAEAGEVRLLSGGAAAAVAVATAAAAAGQGLPRVRSVEDAVAEAAAALAAIQHQQLLQEASAATGAGERGVDEVRGGSGTQQGREAGDAAGAVAGDFGMDRGSGSSTGSADSGRGDRLAAAAAVTAPPPPLSSAPLQGQQQEQHPQQQQERSELSPQQDMQGSPQLQQFTTQEVQQQAQQLLEQLLRRQQRRLQERAQDRHVQQQAQPPGGGSGAPAGPQWGNGVPHQHQQPGTDWQRGNHGYNAAATALVPGHQTPSLFHQQHHYLQQQLQLQLQLQQQRHVQLQANPATGSGLPGPMAASLAMHLVRQGAGGSGLGTAGSATASAAVEASSALVPPRTASAGGIDVPGGGGTQGWPQPQNGLPGVDAPQVDTGPAPWLPYAATRATVMGLSSTPDTYPLQQPHSQPPIAGAHPVPAQSLQQQSQTQAAAAGGSGHSGQGASQATRLGAVASRTHVPATAAASAVAPAPAPRASTDLPAIPGELQLANTSAPGPDEAFAGPTVVSGGVALPRPPVAADARSAGSYRNLNAALAAASARPGTAEARALEAAVTGASASAHARLQNRAMGGAGSSSSSTETNTLDRLRRRAAFWDSAPYSLPQPQQQGAASTARSTAAAAAAGGLNAAGTWAGGDALRGLMGVEGEDPIANAVAAAAAFAAAMGPGTARGGDTGSGRDLLGSGRGRASSGGFRGGSGPPSSTGRDAGAGVGIGMAGALGSNLYAAAAAQAAQAVQAMQAALAAQAQAEEESEDEEARLLRTAAAIVRVSAANAEERRSARQQQAMIGSPARPSSTAHARFVAPQLHPAMRQSGPSAPIAASSDAAAATGGISAPLPVLAAVRTGTGPADAAAAPAQPSVSPVRRVALMAAGSGTPAAVQPATPIRRSFSDTELVWEPYVLEELVRTASTAGEWGAGRVSASGM</sequence>
<reference evidence="8 9" key="1">
    <citation type="journal article" date="2007" name="Science">
        <title>The Chlamydomonas genome reveals the evolution of key animal and plant functions.</title>
        <authorList>
            <person name="Merchant S.S."/>
            <person name="Prochnik S.E."/>
            <person name="Vallon O."/>
            <person name="Harris E.H."/>
            <person name="Karpowicz S.J."/>
            <person name="Witman G.B."/>
            <person name="Terry A."/>
            <person name="Salamov A."/>
            <person name="Fritz-Laylin L.K."/>
            <person name="Marechal-Drouard L."/>
            <person name="Marshall W.F."/>
            <person name="Qu L.H."/>
            <person name="Nelson D.R."/>
            <person name="Sanderfoot A.A."/>
            <person name="Spalding M.H."/>
            <person name="Kapitonov V.V."/>
            <person name="Ren Q."/>
            <person name="Ferris P."/>
            <person name="Lindquist E."/>
            <person name="Shapiro H."/>
            <person name="Lucas S.M."/>
            <person name="Grimwood J."/>
            <person name="Schmutz J."/>
            <person name="Cardol P."/>
            <person name="Cerutti H."/>
            <person name="Chanfreau G."/>
            <person name="Chen C.L."/>
            <person name="Cognat V."/>
            <person name="Croft M.T."/>
            <person name="Dent R."/>
            <person name="Dutcher S."/>
            <person name="Fernandez E."/>
            <person name="Fukuzawa H."/>
            <person name="Gonzalez-Ballester D."/>
            <person name="Gonzalez-Halphen D."/>
            <person name="Hallmann A."/>
            <person name="Hanikenne M."/>
            <person name="Hippler M."/>
            <person name="Inwood W."/>
            <person name="Jabbari K."/>
            <person name="Kalanon M."/>
            <person name="Kuras R."/>
            <person name="Lefebvre P.A."/>
            <person name="Lemaire S.D."/>
            <person name="Lobanov A.V."/>
            <person name="Lohr M."/>
            <person name="Manuell A."/>
            <person name="Meier I."/>
            <person name="Mets L."/>
            <person name="Mittag M."/>
            <person name="Mittelmeier T."/>
            <person name="Moroney J.V."/>
            <person name="Moseley J."/>
            <person name="Napoli C."/>
            <person name="Nedelcu A.M."/>
            <person name="Niyogi K."/>
            <person name="Novoselov S.V."/>
            <person name="Paulsen I.T."/>
            <person name="Pazour G."/>
            <person name="Purton S."/>
            <person name="Ral J.P."/>
            <person name="Riano-Pachon D.M."/>
            <person name="Riekhof W."/>
            <person name="Rymarquis L."/>
            <person name="Schroda M."/>
            <person name="Stern D."/>
            <person name="Umen J."/>
            <person name="Willows R."/>
            <person name="Wilson N."/>
            <person name="Zimmer S.L."/>
            <person name="Allmer J."/>
            <person name="Balk J."/>
            <person name="Bisova K."/>
            <person name="Chen C.J."/>
            <person name="Elias M."/>
            <person name="Gendler K."/>
            <person name="Hauser C."/>
            <person name="Lamb M.R."/>
            <person name="Ledford H."/>
            <person name="Long J.C."/>
            <person name="Minagawa J."/>
            <person name="Page M.D."/>
            <person name="Pan J."/>
            <person name="Pootakham W."/>
            <person name="Roje S."/>
            <person name="Rose A."/>
            <person name="Stahlberg E."/>
            <person name="Terauchi A.M."/>
            <person name="Yang P."/>
            <person name="Ball S."/>
            <person name="Bowler C."/>
            <person name="Dieckmann C.L."/>
            <person name="Gladyshev V.N."/>
            <person name="Green P."/>
            <person name="Jorgensen R."/>
            <person name="Mayfield S."/>
            <person name="Mueller-Roeber B."/>
            <person name="Rajamani S."/>
            <person name="Sayre R.T."/>
            <person name="Brokstein P."/>
            <person name="Dubchak I."/>
            <person name="Goodstein D."/>
            <person name="Hornick L."/>
            <person name="Huang Y.W."/>
            <person name="Jhaveri J."/>
            <person name="Luo Y."/>
            <person name="Martinez D."/>
            <person name="Ngau W.C."/>
            <person name="Otillar B."/>
            <person name="Poliakov A."/>
            <person name="Porter A."/>
            <person name="Szajkowski L."/>
            <person name="Werner G."/>
            <person name="Zhou K."/>
            <person name="Grigoriev I.V."/>
            <person name="Rokhsar D.S."/>
            <person name="Grossman A.R."/>
        </authorList>
    </citation>
    <scope>NUCLEOTIDE SEQUENCE [LARGE SCALE GENOMIC DNA]</scope>
    <source>
        <strain evidence="9">CC-503</strain>
    </source>
</reference>
<feature type="region of interest" description="Disordered" evidence="6">
    <location>
        <begin position="1039"/>
        <end position="1066"/>
    </location>
</feature>
<accession>A0A2K3DZC8</accession>
<dbReference type="KEGG" id="cre:CHLRE_03g201150v5"/>
<organism evidence="8 9">
    <name type="scientific">Chlamydomonas reinhardtii</name>
    <name type="common">Chlamydomonas smithii</name>
    <dbReference type="NCBI Taxonomy" id="3055"/>
    <lineage>
        <taxon>Eukaryota</taxon>
        <taxon>Viridiplantae</taxon>
        <taxon>Chlorophyta</taxon>
        <taxon>core chlorophytes</taxon>
        <taxon>Chlorophyceae</taxon>
        <taxon>CS clade</taxon>
        <taxon>Chlamydomonadales</taxon>
        <taxon>Chlamydomonadaceae</taxon>
        <taxon>Chlamydomonas</taxon>
    </lineage>
</organism>
<dbReference type="PANTHER" id="PTHR10131">
    <property type="entry name" value="TNF RECEPTOR ASSOCIATED FACTOR"/>
    <property type="match status" value="1"/>
</dbReference>
<name>A0A2K3DZC8_CHLRE</name>
<dbReference type="AlphaFoldDB" id="A0A2K3DZC8"/>
<dbReference type="PROSITE" id="PS50145">
    <property type="entry name" value="ZF_TRAF"/>
    <property type="match status" value="1"/>
</dbReference>
<keyword evidence="1 4" id="KW-0479">Metal-binding</keyword>
<evidence type="ECO:0000259" key="7">
    <source>
        <dbReference type="PROSITE" id="PS50145"/>
    </source>
</evidence>
<feature type="region of interest" description="Disordered" evidence="6">
    <location>
        <begin position="935"/>
        <end position="975"/>
    </location>
</feature>
<protein>
    <recommendedName>
        <fullName evidence="7">TRAF-type domain-containing protein</fullName>
    </recommendedName>
</protein>
<feature type="region of interest" description="Disordered" evidence="6">
    <location>
        <begin position="614"/>
        <end position="649"/>
    </location>
</feature>